<keyword evidence="3" id="KW-0804">Transcription</keyword>
<dbReference type="GO" id="GO:0006950">
    <property type="term" value="P:response to stress"/>
    <property type="evidence" value="ECO:0007669"/>
    <property type="project" value="TreeGrafter"/>
</dbReference>
<evidence type="ECO:0000313" key="5">
    <source>
        <dbReference type="EMBL" id="AMY70174.1"/>
    </source>
</evidence>
<dbReference type="Gene3D" id="1.10.10.10">
    <property type="entry name" value="Winged helix-like DNA-binding domain superfamily/Winged helix DNA-binding domain"/>
    <property type="match status" value="1"/>
</dbReference>
<dbReference type="AlphaFoldDB" id="A0A159Z6T5"/>
<dbReference type="SMART" id="SM00347">
    <property type="entry name" value="HTH_MARR"/>
    <property type="match status" value="1"/>
</dbReference>
<proteinExistence type="predicted"/>
<name>A0A159Z6T5_9RHOB</name>
<dbReference type="InterPro" id="IPR036388">
    <property type="entry name" value="WH-like_DNA-bd_sf"/>
</dbReference>
<gene>
    <name evidence="5" type="ORF">AKL17_2940</name>
</gene>
<dbReference type="EMBL" id="CP012661">
    <property type="protein sequence ID" value="AMY70174.1"/>
    <property type="molecule type" value="Genomic_DNA"/>
</dbReference>
<dbReference type="Proteomes" id="UP000076128">
    <property type="component" value="Chromosome"/>
</dbReference>
<dbReference type="GO" id="GO:0003700">
    <property type="term" value="F:DNA-binding transcription factor activity"/>
    <property type="evidence" value="ECO:0007669"/>
    <property type="project" value="InterPro"/>
</dbReference>
<dbReference type="PROSITE" id="PS01117">
    <property type="entry name" value="HTH_MARR_1"/>
    <property type="match status" value="1"/>
</dbReference>
<keyword evidence="6" id="KW-1185">Reference proteome</keyword>
<keyword evidence="1" id="KW-0805">Transcription regulation</keyword>
<organism evidence="5 6">
    <name type="scientific">Frigidibacter mobilis</name>
    <dbReference type="NCBI Taxonomy" id="1335048"/>
    <lineage>
        <taxon>Bacteria</taxon>
        <taxon>Pseudomonadati</taxon>
        <taxon>Pseudomonadota</taxon>
        <taxon>Alphaproteobacteria</taxon>
        <taxon>Rhodobacterales</taxon>
        <taxon>Paracoccaceae</taxon>
        <taxon>Frigidibacter</taxon>
    </lineage>
</organism>
<evidence type="ECO:0000256" key="2">
    <source>
        <dbReference type="ARBA" id="ARBA00023125"/>
    </source>
</evidence>
<dbReference type="PANTHER" id="PTHR33164:SF95">
    <property type="entry name" value="TRANSCRIPTIONAL REGULATOR"/>
    <property type="match status" value="1"/>
</dbReference>
<dbReference type="InterPro" id="IPR039422">
    <property type="entry name" value="MarR/SlyA-like"/>
</dbReference>
<dbReference type="InterPro" id="IPR036390">
    <property type="entry name" value="WH_DNA-bd_sf"/>
</dbReference>
<dbReference type="GO" id="GO:0003677">
    <property type="term" value="F:DNA binding"/>
    <property type="evidence" value="ECO:0007669"/>
    <property type="project" value="UniProtKB-KW"/>
</dbReference>
<sequence>MHGSDAACIPGQVESQDKPYVLEDQVGFVLRRANQRHLAIFAEAIPGLTTTQFTVLVRLHELGPLSQNHLGRVTAMDGATIKGVVDRLARQGLVATAPDPGDRRRLTVSLTESGAAAFAANRGAALEVSRRTLAPLSAAEQARFLDLLNKLA</sequence>
<dbReference type="SUPFAM" id="SSF46785">
    <property type="entry name" value="Winged helix' DNA-binding domain"/>
    <property type="match status" value="1"/>
</dbReference>
<accession>A0A159Z6T5</accession>
<dbReference type="STRING" id="1335048.AKL17_2940"/>
<dbReference type="InterPro" id="IPR023187">
    <property type="entry name" value="Tscrpt_reg_MarR-type_CS"/>
</dbReference>
<dbReference type="Pfam" id="PF12802">
    <property type="entry name" value="MarR_2"/>
    <property type="match status" value="1"/>
</dbReference>
<keyword evidence="2" id="KW-0238">DNA-binding</keyword>
<dbReference type="PROSITE" id="PS50995">
    <property type="entry name" value="HTH_MARR_2"/>
    <property type="match status" value="1"/>
</dbReference>
<evidence type="ECO:0000256" key="3">
    <source>
        <dbReference type="ARBA" id="ARBA00023163"/>
    </source>
</evidence>
<dbReference type="InterPro" id="IPR000835">
    <property type="entry name" value="HTH_MarR-typ"/>
</dbReference>
<evidence type="ECO:0000259" key="4">
    <source>
        <dbReference type="PROSITE" id="PS50995"/>
    </source>
</evidence>
<dbReference type="KEGG" id="daa:AKL17_2940"/>
<reference evidence="5 6" key="1">
    <citation type="submission" date="2015-09" db="EMBL/GenBank/DDBJ databases">
        <title>Complete genome sequence of Defluviimonas alba cai42t isolated from an oilfield in Xinjiang.</title>
        <authorList>
            <person name="Geng S."/>
            <person name="Pan X."/>
            <person name="Wu X."/>
        </authorList>
    </citation>
    <scope>NUCLEOTIDE SEQUENCE [LARGE SCALE GENOMIC DNA]</scope>
    <source>
        <strain evidence="6">cai42</strain>
    </source>
</reference>
<evidence type="ECO:0000313" key="6">
    <source>
        <dbReference type="Proteomes" id="UP000076128"/>
    </source>
</evidence>
<evidence type="ECO:0000256" key="1">
    <source>
        <dbReference type="ARBA" id="ARBA00023015"/>
    </source>
</evidence>
<protein>
    <submittedName>
        <fullName evidence="5">Transcriptional regulator</fullName>
    </submittedName>
</protein>
<dbReference type="PRINTS" id="PR00598">
    <property type="entry name" value="HTHMARR"/>
</dbReference>
<dbReference type="PANTHER" id="PTHR33164">
    <property type="entry name" value="TRANSCRIPTIONAL REGULATOR, MARR FAMILY"/>
    <property type="match status" value="1"/>
</dbReference>
<feature type="domain" description="HTH marR-type" evidence="4">
    <location>
        <begin position="23"/>
        <end position="152"/>
    </location>
</feature>